<accession>A0A8J9YS69</accession>
<dbReference type="OrthoDB" id="10540540at2759"/>
<dbReference type="Proteomes" id="UP000838412">
    <property type="component" value="Chromosome 11"/>
</dbReference>
<dbReference type="AlphaFoldDB" id="A0A8J9YS69"/>
<name>A0A8J9YS69_BRALA</name>
<feature type="transmembrane region" description="Helical" evidence="1">
    <location>
        <begin position="27"/>
        <end position="48"/>
    </location>
</feature>
<evidence type="ECO:0000313" key="3">
    <source>
        <dbReference type="Proteomes" id="UP000838412"/>
    </source>
</evidence>
<sequence>MVSNNNTGPTNKTMTETPIPPVPLGNIIGGLAALVLLMSALCFCAVACRKNTEANFTELKPSDDTFPADPAAMEMGNVNAPPAGHRVRHVYNPTLFPRARSYSPPRAIAAGYPGMQNTAFTQY</sequence>
<evidence type="ECO:0000313" key="2">
    <source>
        <dbReference type="EMBL" id="CAH1240341.1"/>
    </source>
</evidence>
<organism evidence="2 3">
    <name type="scientific">Branchiostoma lanceolatum</name>
    <name type="common">Common lancelet</name>
    <name type="synonym">Amphioxus lanceolatum</name>
    <dbReference type="NCBI Taxonomy" id="7740"/>
    <lineage>
        <taxon>Eukaryota</taxon>
        <taxon>Metazoa</taxon>
        <taxon>Chordata</taxon>
        <taxon>Cephalochordata</taxon>
        <taxon>Leptocardii</taxon>
        <taxon>Amphioxiformes</taxon>
        <taxon>Branchiostomatidae</taxon>
        <taxon>Branchiostoma</taxon>
    </lineage>
</organism>
<keyword evidence="3" id="KW-1185">Reference proteome</keyword>
<keyword evidence="1" id="KW-0472">Membrane</keyword>
<dbReference type="EMBL" id="OV696696">
    <property type="protein sequence ID" value="CAH1240341.1"/>
    <property type="molecule type" value="Genomic_DNA"/>
</dbReference>
<keyword evidence="1" id="KW-0812">Transmembrane</keyword>
<protein>
    <submittedName>
        <fullName evidence="2">Hypp5985 protein</fullName>
    </submittedName>
</protein>
<reference evidence="2" key="1">
    <citation type="submission" date="2022-01" db="EMBL/GenBank/DDBJ databases">
        <authorList>
            <person name="Braso-Vives M."/>
        </authorList>
    </citation>
    <scope>NUCLEOTIDE SEQUENCE</scope>
</reference>
<keyword evidence="1" id="KW-1133">Transmembrane helix</keyword>
<evidence type="ECO:0000256" key="1">
    <source>
        <dbReference type="SAM" id="Phobius"/>
    </source>
</evidence>
<proteinExistence type="predicted"/>
<gene>
    <name evidence="2" type="primary">Hypp5985</name>
    <name evidence="2" type="ORF">BLAG_LOCUS4327</name>
</gene>